<dbReference type="InterPro" id="IPR036390">
    <property type="entry name" value="WH_DNA-bd_sf"/>
</dbReference>
<evidence type="ECO:0000256" key="3">
    <source>
        <dbReference type="ARBA" id="ARBA00022763"/>
    </source>
</evidence>
<evidence type="ECO:0000256" key="5">
    <source>
        <dbReference type="ARBA" id="ARBA00023172"/>
    </source>
</evidence>
<comment type="similarity">
    <text evidence="2">Belongs to the replication factor A protein 2 family.</text>
</comment>
<evidence type="ECO:0000313" key="10">
    <source>
        <dbReference type="Proteomes" id="UP000019116"/>
    </source>
</evidence>
<protein>
    <recommendedName>
        <fullName evidence="8">Replication protein A C-terminal domain-containing protein</fullName>
    </recommendedName>
</protein>
<dbReference type="Gene3D" id="2.40.50.140">
    <property type="entry name" value="Nucleic acid-binding proteins"/>
    <property type="match status" value="1"/>
</dbReference>
<dbReference type="GO" id="GO:0003697">
    <property type="term" value="F:single-stranded DNA binding"/>
    <property type="evidence" value="ECO:0000318"/>
    <property type="project" value="GO_Central"/>
</dbReference>
<dbReference type="OMA" id="SYWLETT"/>
<reference evidence="9" key="2">
    <citation type="submission" date="2018-10" db="UniProtKB">
        <authorList>
            <consortium name="EnsemblPlants"/>
        </authorList>
    </citation>
    <scope>IDENTIFICATION</scope>
</reference>
<proteinExistence type="inferred from homology"/>
<dbReference type="SUPFAM" id="SSF50249">
    <property type="entry name" value="Nucleic acid-binding proteins"/>
    <property type="match status" value="1"/>
</dbReference>
<dbReference type="Gramene" id="TraesCS7A02G301100.1">
    <property type="protein sequence ID" value="TraesCS7A02G301100.1"/>
    <property type="gene ID" value="TraesCS7A02G301100"/>
</dbReference>
<dbReference type="GO" id="GO:0000781">
    <property type="term" value="C:chromosome, telomeric region"/>
    <property type="evidence" value="ECO:0000318"/>
    <property type="project" value="GO_Central"/>
</dbReference>
<evidence type="ECO:0000256" key="2">
    <source>
        <dbReference type="ARBA" id="ARBA00007815"/>
    </source>
</evidence>
<evidence type="ECO:0000256" key="1">
    <source>
        <dbReference type="ARBA" id="ARBA00004123"/>
    </source>
</evidence>
<dbReference type="Proteomes" id="UP000019116">
    <property type="component" value="Chromosome 7A"/>
</dbReference>
<dbReference type="InterPro" id="IPR040260">
    <property type="entry name" value="RFA2-like"/>
</dbReference>
<dbReference type="InterPro" id="IPR014892">
    <property type="entry name" value="RPA_C"/>
</dbReference>
<dbReference type="InterPro" id="IPR012340">
    <property type="entry name" value="NA-bd_OB-fold"/>
</dbReference>
<dbReference type="PANTHER" id="PTHR13989:SF40">
    <property type="entry name" value="REPLICATION PROTEIN A C-TERMINAL DOMAIN-CONTAINING PROTEIN"/>
    <property type="match status" value="1"/>
</dbReference>
<dbReference type="GO" id="GO:0006289">
    <property type="term" value="P:nucleotide-excision repair"/>
    <property type="evidence" value="ECO:0000318"/>
    <property type="project" value="GO_Central"/>
</dbReference>
<dbReference type="GO" id="GO:0035861">
    <property type="term" value="C:site of double-strand break"/>
    <property type="evidence" value="ECO:0000318"/>
    <property type="project" value="GO_Central"/>
</dbReference>
<reference evidence="9" key="1">
    <citation type="submission" date="2018-08" db="EMBL/GenBank/DDBJ databases">
        <authorList>
            <person name="Rossello M."/>
        </authorList>
    </citation>
    <scope>NUCLEOTIDE SEQUENCE [LARGE SCALE GENOMIC DNA]</scope>
    <source>
        <strain evidence="9">cv. Chinese Spring</strain>
    </source>
</reference>
<dbReference type="Gramene" id="TraesKAR7A01G0270220.1">
    <property type="protein sequence ID" value="cds.TraesKAR7A01G0270220.1"/>
    <property type="gene ID" value="TraesKAR7A01G0270220"/>
</dbReference>
<dbReference type="EnsemblPlants" id="TraesCS7A02G301100.1">
    <property type="protein sequence ID" value="TraesCS7A02G301100.1"/>
    <property type="gene ID" value="TraesCS7A02G301100"/>
</dbReference>
<dbReference type="PANTHER" id="PTHR13989">
    <property type="entry name" value="REPLICATION PROTEIN A-RELATED"/>
    <property type="match status" value="1"/>
</dbReference>
<comment type="subcellular location">
    <subcellularLocation>
        <location evidence="1">Nucleus</location>
    </subcellularLocation>
</comment>
<evidence type="ECO:0000313" key="9">
    <source>
        <dbReference type="EnsemblPlants" id="TraesCS7A02G301100.1"/>
    </source>
</evidence>
<dbReference type="Gramene" id="TraesSYM7A03G03883880.1">
    <property type="protein sequence ID" value="TraesSYM7A03G03883880.1"/>
    <property type="gene ID" value="TraesSYM7A03G03883880"/>
</dbReference>
<evidence type="ECO:0000256" key="6">
    <source>
        <dbReference type="ARBA" id="ARBA00023204"/>
    </source>
</evidence>
<dbReference type="AlphaFoldDB" id="A0A3B6RK01"/>
<evidence type="ECO:0000256" key="7">
    <source>
        <dbReference type="ARBA" id="ARBA00023242"/>
    </source>
</evidence>
<dbReference type="STRING" id="4565.A0A3B6RK01"/>
<dbReference type="GeneID" id="123147332"/>
<dbReference type="Gramene" id="TraesCLE_scaffold_084017_01G000200.1">
    <property type="protein sequence ID" value="TraesCLE_scaffold_084017_01G000200.1"/>
    <property type="gene ID" value="TraesCLE_scaffold_084017_01G000200"/>
</dbReference>
<dbReference type="InterPro" id="IPR036388">
    <property type="entry name" value="WH-like_DNA-bd_sf"/>
</dbReference>
<organism evidence="9">
    <name type="scientific">Triticum aestivum</name>
    <name type="common">Wheat</name>
    <dbReference type="NCBI Taxonomy" id="4565"/>
    <lineage>
        <taxon>Eukaryota</taxon>
        <taxon>Viridiplantae</taxon>
        <taxon>Streptophyta</taxon>
        <taxon>Embryophyta</taxon>
        <taxon>Tracheophyta</taxon>
        <taxon>Spermatophyta</taxon>
        <taxon>Magnoliopsida</taxon>
        <taxon>Liliopsida</taxon>
        <taxon>Poales</taxon>
        <taxon>Poaceae</taxon>
        <taxon>BOP clade</taxon>
        <taxon>Pooideae</taxon>
        <taxon>Triticodae</taxon>
        <taxon>Triticeae</taxon>
        <taxon>Triticinae</taxon>
        <taxon>Triticum</taxon>
    </lineage>
</organism>
<feature type="domain" description="Replication protein A C-terminal" evidence="8">
    <location>
        <begin position="189"/>
        <end position="248"/>
    </location>
</feature>
<dbReference type="GO" id="GO:0005662">
    <property type="term" value="C:DNA replication factor A complex"/>
    <property type="evidence" value="ECO:0000318"/>
    <property type="project" value="GO_Central"/>
</dbReference>
<dbReference type="Gramene" id="TraesPARA_EIv1.0_2299890.1">
    <property type="protein sequence ID" value="TraesPARA_EIv1.0_2299890.1.CDS"/>
    <property type="gene ID" value="TraesPARA_EIv1.0_2299890"/>
</dbReference>
<dbReference type="Gramene" id="TraesSTA7A03G03926090.1">
    <property type="protein sequence ID" value="TraesSTA7A03G03926090.1"/>
    <property type="gene ID" value="TraesSTA7A03G03926090"/>
</dbReference>
<keyword evidence="7" id="KW-0539">Nucleus</keyword>
<gene>
    <name evidence="9" type="primary">LOC123147332</name>
</gene>
<keyword evidence="10" id="KW-1185">Reference proteome</keyword>
<keyword evidence="6" id="KW-0234">DNA repair</keyword>
<dbReference type="Gramene" id="TraesJUL7A03G03967160.1">
    <property type="protein sequence ID" value="TraesJUL7A03G03967160.1"/>
    <property type="gene ID" value="TraesJUL7A03G03967160"/>
</dbReference>
<dbReference type="Gene3D" id="1.10.10.10">
    <property type="entry name" value="Winged helix-like DNA-binding domain superfamily/Winged helix DNA-binding domain"/>
    <property type="match status" value="1"/>
</dbReference>
<evidence type="ECO:0000256" key="4">
    <source>
        <dbReference type="ARBA" id="ARBA00023125"/>
    </source>
</evidence>
<dbReference type="SUPFAM" id="SSF46785">
    <property type="entry name" value="Winged helix' DNA-binding domain"/>
    <property type="match status" value="1"/>
</dbReference>
<dbReference type="Gramene" id="TraesROB_scaffold_002205_01G000200.1">
    <property type="protein sequence ID" value="TraesROB_scaffold_002205_01G000200.1"/>
    <property type="gene ID" value="TraesROB_scaffold_002205_01G000200"/>
</dbReference>
<dbReference type="RefSeq" id="XP_044422501.1">
    <property type="nucleotide sequence ID" value="XM_044566566.1"/>
</dbReference>
<name>A0A3B6RK01_WHEAT</name>
<dbReference type="SMR" id="A0A3B6RK01"/>
<keyword evidence="5" id="KW-0233">DNA recombination</keyword>
<dbReference type="GO" id="GO:0000724">
    <property type="term" value="P:double-strand break repair via homologous recombination"/>
    <property type="evidence" value="ECO:0000318"/>
    <property type="project" value="GO_Central"/>
</dbReference>
<keyword evidence="3" id="KW-0227">DNA damage</keyword>
<dbReference type="Gramene" id="TraesCS7A03G0743100.1">
    <property type="protein sequence ID" value="TraesCS7A03G0743100.1.CDS"/>
    <property type="gene ID" value="TraesCS7A03G0743100"/>
</dbReference>
<keyword evidence="4" id="KW-0238">DNA-binding</keyword>
<accession>A0A3B6RK01</accession>
<dbReference type="Gramene" id="TraesLAC7A03G03884020.1">
    <property type="protein sequence ID" value="TraesLAC7A03G03884020.1"/>
    <property type="gene ID" value="TraesLAC7A03G03884020"/>
</dbReference>
<dbReference type="OrthoDB" id="25571at2759"/>
<sequence length="254" mass="28652">MDHNADETDALFTGEAMMVSPARSTATTVIPAYPSTLRPMTIKQLYDGFLEDIERYPIVVDGDTVSSVILIGTVSHSTVRMNHWSFDLQDATGSETTSDFKLAWSSSNGDYVQLFGKPAMNDRFLQIKSFKIRLIENYNDTTHHYLYTIHTTLDIRKRNTHKARMEPDSTASTVFPKGPSITPSEVPLHSSTKDKIVAILRDPSYRDIQHGVSLKLIRSALDISQDEIMQVITEQIYIGMIYTTIDDNHFKSSI</sequence>
<dbReference type="GO" id="GO:0006260">
    <property type="term" value="P:DNA replication"/>
    <property type="evidence" value="ECO:0000318"/>
    <property type="project" value="GO_Central"/>
</dbReference>
<evidence type="ECO:0000259" key="8">
    <source>
        <dbReference type="Pfam" id="PF08784"/>
    </source>
</evidence>
<dbReference type="Gramene" id="TraesCAD_scaffold_002812_01G000300.1">
    <property type="protein sequence ID" value="TraesCAD_scaffold_002812_01G000300.1"/>
    <property type="gene ID" value="TraesCAD_scaffold_002812_01G000300"/>
</dbReference>
<dbReference type="Gramene" id="TraesARI7A03G03903780.1">
    <property type="protein sequence ID" value="TraesARI7A03G03903780.1"/>
    <property type="gene ID" value="TraesARI7A03G03903780"/>
</dbReference>
<dbReference type="GO" id="GO:0042162">
    <property type="term" value="F:telomeric DNA binding"/>
    <property type="evidence" value="ECO:0000318"/>
    <property type="project" value="GO_Central"/>
</dbReference>
<dbReference type="Pfam" id="PF08784">
    <property type="entry name" value="RPA_C"/>
    <property type="match status" value="1"/>
</dbReference>